<proteinExistence type="predicted"/>
<accession>A0A9D2ENB2</accession>
<sequence length="345" mass="39636">MNQFWLTQKTIANLFLQAEGYDREFLLKFLMGKMEQQDQEEVLGVLAGRCLPSLSADIIAKKVFDPDEHPERLQKMLRDLTGDDGIVVGNSFRNEGYIQSESSKKVIFDIPARLLDGRISDLEVQAAAQEFIFERADIYSAELLMMQYSVEEGQKKSELDYGNVCGTLVIVLMKESPDLFECFPSERYIHRFCRRQADSGLSYQPLSHVIYVQLDKCFAQFRERRDGEDNKELQLLLSMIADINDEKVRRQSKGNKMMEDIYEEVFRISQDREVQAMWFAEKYVDADWNAAKEYQRRKGKKEMALELLKNGVAPDIIAASAEVSVETVEQWAQQIGISVSAGSDK</sequence>
<dbReference type="AlphaFoldDB" id="A0A9D2ENB2"/>
<comment type="caution">
    <text evidence="1">The sequence shown here is derived from an EMBL/GenBank/DDBJ whole genome shotgun (WGS) entry which is preliminary data.</text>
</comment>
<dbReference type="Proteomes" id="UP000824049">
    <property type="component" value="Unassembled WGS sequence"/>
</dbReference>
<evidence type="ECO:0000313" key="1">
    <source>
        <dbReference type="EMBL" id="HIZ40844.1"/>
    </source>
</evidence>
<reference evidence="1" key="2">
    <citation type="submission" date="2021-04" db="EMBL/GenBank/DDBJ databases">
        <authorList>
            <person name="Gilroy R."/>
        </authorList>
    </citation>
    <scope>NUCLEOTIDE SEQUENCE</scope>
    <source>
        <strain evidence="1">CHK179-28034</strain>
    </source>
</reference>
<organism evidence="1 2">
    <name type="scientific">Candidatus Anaerobutyricum stercoris</name>
    <dbReference type="NCBI Taxonomy" id="2838457"/>
    <lineage>
        <taxon>Bacteria</taxon>
        <taxon>Bacillati</taxon>
        <taxon>Bacillota</taxon>
        <taxon>Clostridia</taxon>
        <taxon>Lachnospirales</taxon>
        <taxon>Lachnospiraceae</taxon>
        <taxon>Anaerobutyricum</taxon>
    </lineage>
</organism>
<name>A0A9D2ENB2_9FIRM</name>
<dbReference type="EMBL" id="DXBR01000122">
    <property type="protein sequence ID" value="HIZ40844.1"/>
    <property type="molecule type" value="Genomic_DNA"/>
</dbReference>
<dbReference type="Pfam" id="PF12784">
    <property type="entry name" value="PDDEXK_2"/>
    <property type="match status" value="1"/>
</dbReference>
<gene>
    <name evidence="1" type="ORF">H9968_13180</name>
</gene>
<reference evidence="1" key="1">
    <citation type="journal article" date="2021" name="PeerJ">
        <title>Extensive microbial diversity within the chicken gut microbiome revealed by metagenomics and culture.</title>
        <authorList>
            <person name="Gilroy R."/>
            <person name="Ravi A."/>
            <person name="Getino M."/>
            <person name="Pursley I."/>
            <person name="Horton D.L."/>
            <person name="Alikhan N.F."/>
            <person name="Baker D."/>
            <person name="Gharbi K."/>
            <person name="Hall N."/>
            <person name="Watson M."/>
            <person name="Adriaenssens E.M."/>
            <person name="Foster-Nyarko E."/>
            <person name="Jarju S."/>
            <person name="Secka A."/>
            <person name="Antonio M."/>
            <person name="Oren A."/>
            <person name="Chaudhuri R.R."/>
            <person name="La Ragione R."/>
            <person name="Hildebrand F."/>
            <person name="Pallen M.J."/>
        </authorList>
    </citation>
    <scope>NUCLEOTIDE SEQUENCE</scope>
    <source>
        <strain evidence="1">CHK179-28034</strain>
    </source>
</reference>
<evidence type="ECO:0000313" key="2">
    <source>
        <dbReference type="Proteomes" id="UP000824049"/>
    </source>
</evidence>
<protein>
    <submittedName>
        <fullName evidence="1">Rpn family recombination-promoting nuclease/putative transposase</fullName>
    </submittedName>
</protein>